<evidence type="ECO:0000313" key="1">
    <source>
        <dbReference type="EMBL" id="KAK8526522.1"/>
    </source>
</evidence>
<organism evidence="1 2">
    <name type="scientific">Hibiscus sabdariffa</name>
    <name type="common">roselle</name>
    <dbReference type="NCBI Taxonomy" id="183260"/>
    <lineage>
        <taxon>Eukaryota</taxon>
        <taxon>Viridiplantae</taxon>
        <taxon>Streptophyta</taxon>
        <taxon>Embryophyta</taxon>
        <taxon>Tracheophyta</taxon>
        <taxon>Spermatophyta</taxon>
        <taxon>Magnoliopsida</taxon>
        <taxon>eudicotyledons</taxon>
        <taxon>Gunneridae</taxon>
        <taxon>Pentapetalae</taxon>
        <taxon>rosids</taxon>
        <taxon>malvids</taxon>
        <taxon>Malvales</taxon>
        <taxon>Malvaceae</taxon>
        <taxon>Malvoideae</taxon>
        <taxon>Hibiscus</taxon>
    </lineage>
</organism>
<comment type="caution">
    <text evidence="1">The sequence shown here is derived from an EMBL/GenBank/DDBJ whole genome shotgun (WGS) entry which is preliminary data.</text>
</comment>
<name>A0ABR2CZP6_9ROSI</name>
<gene>
    <name evidence="1" type="ORF">V6N12_020992</name>
</gene>
<proteinExistence type="predicted"/>
<dbReference type="Proteomes" id="UP001472677">
    <property type="component" value="Unassembled WGS sequence"/>
</dbReference>
<evidence type="ECO:0000313" key="2">
    <source>
        <dbReference type="Proteomes" id="UP001472677"/>
    </source>
</evidence>
<accession>A0ABR2CZP6</accession>
<reference evidence="1 2" key="1">
    <citation type="journal article" date="2024" name="G3 (Bethesda)">
        <title>Genome assembly of Hibiscus sabdariffa L. provides insights into metabolisms of medicinal natural products.</title>
        <authorList>
            <person name="Kim T."/>
        </authorList>
    </citation>
    <scope>NUCLEOTIDE SEQUENCE [LARGE SCALE GENOMIC DNA]</scope>
    <source>
        <strain evidence="1">TK-2024</strain>
        <tissue evidence="1">Old leaves</tissue>
    </source>
</reference>
<dbReference type="EMBL" id="JBBPBM010000039">
    <property type="protein sequence ID" value="KAK8526522.1"/>
    <property type="molecule type" value="Genomic_DNA"/>
</dbReference>
<sequence length="70" mass="7555">MTGKGMEDDYRYFPLPTTTVQADGLVVIIHVHGPCSMLHDNNSAPPPFLSIPMQPRSSSLLTGNTSPPFA</sequence>
<protein>
    <submittedName>
        <fullName evidence="1">Uncharacterized protein</fullName>
    </submittedName>
</protein>
<keyword evidence="2" id="KW-1185">Reference proteome</keyword>